<keyword evidence="2" id="KW-1185">Reference proteome</keyword>
<dbReference type="EMBL" id="JANBUP010003601">
    <property type="protein sequence ID" value="KAJ2796276.1"/>
    <property type="molecule type" value="Genomic_DNA"/>
</dbReference>
<evidence type="ECO:0000313" key="2">
    <source>
        <dbReference type="Proteomes" id="UP001140096"/>
    </source>
</evidence>
<dbReference type="Proteomes" id="UP001140096">
    <property type="component" value="Unassembled WGS sequence"/>
</dbReference>
<keyword evidence="1" id="KW-0560">Oxidoreductase</keyword>
<name>A0ACC1KX03_9FUNG</name>
<evidence type="ECO:0000313" key="1">
    <source>
        <dbReference type="EMBL" id="KAJ2796276.1"/>
    </source>
</evidence>
<proteinExistence type="predicted"/>
<sequence>MLNIAIVGPGLVGGALIEQLVAHTQSPRFASLPIAVVGLINSKKMALSKTAFTAADLAQYQTTLLGSTAEPADMSRFSDTLGALRCGATAVVDCTSSDGVASLYPMWLTRGLHVVTPNKKAFSGYMSLFREIEKLASSPLGPSVYHEAT</sequence>
<comment type="caution">
    <text evidence="1">The sequence shown here is derived from an EMBL/GenBank/DDBJ whole genome shotgun (WGS) entry which is preliminary data.</text>
</comment>
<gene>
    <name evidence="1" type="primary">HOM6_1</name>
    <name evidence="1" type="ORF">H4S07_006266</name>
</gene>
<organism evidence="1 2">
    <name type="scientific">Coemansia furcata</name>
    <dbReference type="NCBI Taxonomy" id="417177"/>
    <lineage>
        <taxon>Eukaryota</taxon>
        <taxon>Fungi</taxon>
        <taxon>Fungi incertae sedis</taxon>
        <taxon>Zoopagomycota</taxon>
        <taxon>Kickxellomycotina</taxon>
        <taxon>Kickxellomycetes</taxon>
        <taxon>Kickxellales</taxon>
        <taxon>Kickxellaceae</taxon>
        <taxon>Coemansia</taxon>
    </lineage>
</organism>
<protein>
    <submittedName>
        <fullName evidence="1">Homoserine dehydrogenase</fullName>
        <ecNumber evidence="1">1.1.1.3</ecNumber>
    </submittedName>
</protein>
<dbReference type="EC" id="1.1.1.3" evidence="1"/>
<accession>A0ACC1KX03</accession>
<reference evidence="1" key="1">
    <citation type="submission" date="2022-07" db="EMBL/GenBank/DDBJ databases">
        <title>Phylogenomic reconstructions and comparative analyses of Kickxellomycotina fungi.</title>
        <authorList>
            <person name="Reynolds N.K."/>
            <person name="Stajich J.E."/>
            <person name="Barry K."/>
            <person name="Grigoriev I.V."/>
            <person name="Crous P."/>
            <person name="Smith M.E."/>
        </authorList>
    </citation>
    <scope>NUCLEOTIDE SEQUENCE</scope>
    <source>
        <strain evidence="1">CBS 102833</strain>
    </source>
</reference>
<feature type="non-terminal residue" evidence="1">
    <location>
        <position position="149"/>
    </location>
</feature>